<protein>
    <recommendedName>
        <fullName evidence="3">SMP-30/Gluconolactonase/LRE-like region domain-containing protein</fullName>
    </recommendedName>
</protein>
<name>A0AAV2ZBJ3_9STRA</name>
<evidence type="ECO:0008006" key="3">
    <source>
        <dbReference type="Google" id="ProtNLM"/>
    </source>
</evidence>
<sequence length="91" mass="10096">MDHSLNAECGLPTLPPDGISVDAEGCIWVAVPQIELYKTSSALVRVREGGEIINLFGFGHNNIINRRVHSCQLGTDDNGQHHQYFFETFTP</sequence>
<accession>A0AAV2ZBJ3</accession>
<proteinExistence type="predicted"/>
<dbReference type="EMBL" id="DAKRPA010000038">
    <property type="protein sequence ID" value="DBA01970.1"/>
    <property type="molecule type" value="Genomic_DNA"/>
</dbReference>
<evidence type="ECO:0000313" key="2">
    <source>
        <dbReference type="Proteomes" id="UP001146120"/>
    </source>
</evidence>
<reference evidence="1" key="2">
    <citation type="journal article" date="2023" name="Microbiol Resour">
        <title>Decontamination and Annotation of the Draft Genome Sequence of the Oomycete Lagenidium giganteum ARSEF 373.</title>
        <authorList>
            <person name="Morgan W.R."/>
            <person name="Tartar A."/>
        </authorList>
    </citation>
    <scope>NUCLEOTIDE SEQUENCE</scope>
    <source>
        <strain evidence="1">ARSEF 373</strain>
    </source>
</reference>
<gene>
    <name evidence="1" type="ORF">N0F65_006703</name>
</gene>
<organism evidence="1 2">
    <name type="scientific">Lagenidium giganteum</name>
    <dbReference type="NCBI Taxonomy" id="4803"/>
    <lineage>
        <taxon>Eukaryota</taxon>
        <taxon>Sar</taxon>
        <taxon>Stramenopiles</taxon>
        <taxon>Oomycota</taxon>
        <taxon>Peronosporomycetes</taxon>
        <taxon>Pythiales</taxon>
        <taxon>Pythiaceae</taxon>
    </lineage>
</organism>
<dbReference type="SUPFAM" id="SSF63829">
    <property type="entry name" value="Calcium-dependent phosphotriesterase"/>
    <property type="match status" value="1"/>
</dbReference>
<keyword evidence="2" id="KW-1185">Reference proteome</keyword>
<dbReference type="AlphaFoldDB" id="A0AAV2ZBJ3"/>
<dbReference type="Proteomes" id="UP001146120">
    <property type="component" value="Unassembled WGS sequence"/>
</dbReference>
<reference evidence="1" key="1">
    <citation type="submission" date="2022-11" db="EMBL/GenBank/DDBJ databases">
        <authorList>
            <person name="Morgan W.R."/>
            <person name="Tartar A."/>
        </authorList>
    </citation>
    <scope>NUCLEOTIDE SEQUENCE</scope>
    <source>
        <strain evidence="1">ARSEF 373</strain>
    </source>
</reference>
<evidence type="ECO:0000313" key="1">
    <source>
        <dbReference type="EMBL" id="DBA01970.1"/>
    </source>
</evidence>
<comment type="caution">
    <text evidence="1">The sequence shown here is derived from an EMBL/GenBank/DDBJ whole genome shotgun (WGS) entry which is preliminary data.</text>
</comment>